<protein>
    <submittedName>
        <fullName evidence="1">Uncharacterized protein</fullName>
    </submittedName>
</protein>
<dbReference type="AlphaFoldDB" id="A0ABD1VTP2"/>
<name>A0ABD1VTP2_9LAMI</name>
<accession>A0ABD1VTP2</accession>
<dbReference type="Proteomes" id="UP001604336">
    <property type="component" value="Unassembled WGS sequence"/>
</dbReference>
<sequence>MCKLGFVILGTYKGSETCYLDLVKRETPKASKIKEHGQVRYRQVGQWDSNEKPDPVKTCMVKFYVLLMCELNLGRNTSTTDLKGLEIPHLSKMENLAPFCLQKNLIMLCPVS</sequence>
<keyword evidence="2" id="KW-1185">Reference proteome</keyword>
<comment type="caution">
    <text evidence="1">The sequence shown here is derived from an EMBL/GenBank/DDBJ whole genome shotgun (WGS) entry which is preliminary data.</text>
</comment>
<reference evidence="2" key="1">
    <citation type="submission" date="2024-07" db="EMBL/GenBank/DDBJ databases">
        <title>Two chromosome-level genome assemblies of Korean endemic species Abeliophyllum distichum and Forsythia ovata (Oleaceae).</title>
        <authorList>
            <person name="Jang H."/>
        </authorList>
    </citation>
    <scope>NUCLEOTIDE SEQUENCE [LARGE SCALE GENOMIC DNA]</scope>
</reference>
<evidence type="ECO:0000313" key="2">
    <source>
        <dbReference type="Proteomes" id="UP001604336"/>
    </source>
</evidence>
<proteinExistence type="predicted"/>
<gene>
    <name evidence="1" type="ORF">Adt_01740</name>
</gene>
<evidence type="ECO:0000313" key="1">
    <source>
        <dbReference type="EMBL" id="KAL2540762.1"/>
    </source>
</evidence>
<organism evidence="1 2">
    <name type="scientific">Abeliophyllum distichum</name>
    <dbReference type="NCBI Taxonomy" id="126358"/>
    <lineage>
        <taxon>Eukaryota</taxon>
        <taxon>Viridiplantae</taxon>
        <taxon>Streptophyta</taxon>
        <taxon>Embryophyta</taxon>
        <taxon>Tracheophyta</taxon>
        <taxon>Spermatophyta</taxon>
        <taxon>Magnoliopsida</taxon>
        <taxon>eudicotyledons</taxon>
        <taxon>Gunneridae</taxon>
        <taxon>Pentapetalae</taxon>
        <taxon>asterids</taxon>
        <taxon>lamiids</taxon>
        <taxon>Lamiales</taxon>
        <taxon>Oleaceae</taxon>
        <taxon>Forsythieae</taxon>
        <taxon>Abeliophyllum</taxon>
    </lineage>
</organism>
<dbReference type="EMBL" id="JBFOLK010000001">
    <property type="protein sequence ID" value="KAL2540762.1"/>
    <property type="molecule type" value="Genomic_DNA"/>
</dbReference>